<reference evidence="19" key="1">
    <citation type="submission" date="2021-04" db="EMBL/GenBank/DDBJ databases">
        <authorList>
            <consortium name="Wellcome Sanger Institute Data Sharing"/>
        </authorList>
    </citation>
    <scope>NUCLEOTIDE SEQUENCE [LARGE SCALE GENOMIC DNA]</scope>
</reference>
<dbReference type="GO" id="GO:0005874">
    <property type="term" value="C:microtubule"/>
    <property type="evidence" value="ECO:0007669"/>
    <property type="project" value="TreeGrafter"/>
</dbReference>
<dbReference type="GO" id="GO:0005741">
    <property type="term" value="C:mitochondrial outer membrane"/>
    <property type="evidence" value="ECO:0007669"/>
    <property type="project" value="UniProtKB-SubCell"/>
</dbReference>
<dbReference type="Gene3D" id="3.40.50.300">
    <property type="entry name" value="P-loop containing nucleotide triphosphate hydrolases"/>
    <property type="match status" value="1"/>
</dbReference>
<evidence type="ECO:0000313" key="20">
    <source>
        <dbReference type="Proteomes" id="UP000265040"/>
    </source>
</evidence>
<dbReference type="PROSITE" id="PS00410">
    <property type="entry name" value="G_DYNAMIN_1"/>
    <property type="match status" value="1"/>
</dbReference>
<dbReference type="PANTHER" id="PTHR11566:SF50">
    <property type="entry name" value="DYNAMIN-1-LIKE PROTEIN ISOFORM X1"/>
    <property type="match status" value="1"/>
</dbReference>
<evidence type="ECO:0000259" key="18">
    <source>
        <dbReference type="PROSITE" id="PS51718"/>
    </source>
</evidence>
<evidence type="ECO:0000256" key="12">
    <source>
        <dbReference type="ARBA" id="ARBA00023134"/>
    </source>
</evidence>
<dbReference type="Proteomes" id="UP000265040">
    <property type="component" value="Chromosome 9"/>
</dbReference>
<dbReference type="SMART" id="SM00053">
    <property type="entry name" value="DYNc"/>
    <property type="match status" value="1"/>
</dbReference>
<dbReference type="GO" id="GO:0005829">
    <property type="term" value="C:cytosol"/>
    <property type="evidence" value="ECO:0007669"/>
    <property type="project" value="UniProtKB-SubCell"/>
</dbReference>
<comment type="catalytic activity">
    <reaction evidence="15">
        <text>GTP + H2O = GDP + phosphate + H(+)</text>
        <dbReference type="Rhea" id="RHEA:19669"/>
        <dbReference type="ChEBI" id="CHEBI:15377"/>
        <dbReference type="ChEBI" id="CHEBI:15378"/>
        <dbReference type="ChEBI" id="CHEBI:37565"/>
        <dbReference type="ChEBI" id="CHEBI:43474"/>
        <dbReference type="ChEBI" id="CHEBI:58189"/>
        <dbReference type="EC" id="3.6.5.5"/>
    </reaction>
</comment>
<evidence type="ECO:0000259" key="17">
    <source>
        <dbReference type="PROSITE" id="PS51388"/>
    </source>
</evidence>
<dbReference type="Ensembl" id="ENSATET00000060527.2">
    <property type="protein sequence ID" value="ENSATEP00000045038.1"/>
    <property type="gene ID" value="ENSATEG00000000721.3"/>
</dbReference>
<dbReference type="Pfam" id="PF00350">
    <property type="entry name" value="Dynamin_N"/>
    <property type="match status" value="1"/>
</dbReference>
<dbReference type="InterPro" id="IPR030381">
    <property type="entry name" value="G_DYNAMIN_dom"/>
</dbReference>
<dbReference type="GO" id="GO:0003924">
    <property type="term" value="F:GTPase activity"/>
    <property type="evidence" value="ECO:0007669"/>
    <property type="project" value="InterPro"/>
</dbReference>
<keyword evidence="6" id="KW-0963">Cytoplasm</keyword>
<dbReference type="InterPro" id="IPR022812">
    <property type="entry name" value="Dynamin"/>
</dbReference>
<evidence type="ECO:0000256" key="9">
    <source>
        <dbReference type="ARBA" id="ARBA00022801"/>
    </source>
</evidence>
<dbReference type="PROSITE" id="PS51388">
    <property type="entry name" value="GED"/>
    <property type="match status" value="1"/>
</dbReference>
<dbReference type="CDD" id="cd08771">
    <property type="entry name" value="DLP_1"/>
    <property type="match status" value="1"/>
</dbReference>
<dbReference type="AlphaFoldDB" id="A0A7N6A853"/>
<accession>A0A7N6A853</accession>
<evidence type="ECO:0000256" key="1">
    <source>
        <dbReference type="ARBA" id="ARBA00004450"/>
    </source>
</evidence>
<evidence type="ECO:0000256" key="4">
    <source>
        <dbReference type="ARBA" id="ARBA00015210"/>
    </source>
</evidence>
<dbReference type="InterPro" id="IPR019762">
    <property type="entry name" value="Dynamin_GTPase_CS"/>
</dbReference>
<dbReference type="GO" id="GO:0008289">
    <property type="term" value="F:lipid binding"/>
    <property type="evidence" value="ECO:0007669"/>
    <property type="project" value="UniProtKB-KW"/>
</dbReference>
<dbReference type="SUPFAM" id="SSF52540">
    <property type="entry name" value="P-loop containing nucleoside triphosphate hydrolases"/>
    <property type="match status" value="1"/>
</dbReference>
<keyword evidence="13" id="KW-0472">Membrane</keyword>
<dbReference type="SMART" id="SM00302">
    <property type="entry name" value="GED"/>
    <property type="match status" value="1"/>
</dbReference>
<keyword evidence="11" id="KW-0496">Mitochondrion</keyword>
<evidence type="ECO:0000256" key="16">
    <source>
        <dbReference type="RuleBase" id="RU003932"/>
    </source>
</evidence>
<evidence type="ECO:0000256" key="7">
    <source>
        <dbReference type="ARBA" id="ARBA00022741"/>
    </source>
</evidence>
<reference evidence="19" key="3">
    <citation type="submission" date="2025-09" db="UniProtKB">
        <authorList>
            <consortium name="Ensembl"/>
        </authorList>
    </citation>
    <scope>IDENTIFICATION</scope>
</reference>
<evidence type="ECO:0000256" key="5">
    <source>
        <dbReference type="ARBA" id="ARBA00018833"/>
    </source>
</evidence>
<keyword evidence="20" id="KW-1185">Reference proteome</keyword>
<dbReference type="PROSITE" id="PS51718">
    <property type="entry name" value="G_DYNAMIN_2"/>
    <property type="match status" value="1"/>
</dbReference>
<evidence type="ECO:0000256" key="14">
    <source>
        <dbReference type="ARBA" id="ARBA00031810"/>
    </source>
</evidence>
<evidence type="ECO:0000256" key="3">
    <source>
        <dbReference type="ARBA" id="ARBA00011980"/>
    </source>
</evidence>
<dbReference type="InterPro" id="IPR045063">
    <property type="entry name" value="Dynamin_N"/>
</dbReference>
<dbReference type="PRINTS" id="PR00195">
    <property type="entry name" value="DYNAMIN"/>
</dbReference>
<evidence type="ECO:0000313" key="19">
    <source>
        <dbReference type="Ensembl" id="ENSATEP00000045038.1"/>
    </source>
</evidence>
<name>A0A7N6A853_ANATE</name>
<keyword evidence="12 16" id="KW-0342">GTP-binding</keyword>
<comment type="subcellular location">
    <subcellularLocation>
        <location evidence="2">Cytoplasm</location>
        <location evidence="2">Cytosol</location>
    </subcellularLocation>
    <subcellularLocation>
        <location evidence="1">Mitochondrion outer membrane</location>
        <topology evidence="1">Peripheral membrane protein</topology>
    </subcellularLocation>
</comment>
<keyword evidence="9" id="KW-0378">Hydrolase</keyword>
<dbReference type="GO" id="GO:0006897">
    <property type="term" value="P:endocytosis"/>
    <property type="evidence" value="ECO:0007669"/>
    <property type="project" value="TreeGrafter"/>
</dbReference>
<dbReference type="GO" id="GO:0048312">
    <property type="term" value="P:intracellular distribution of mitochondria"/>
    <property type="evidence" value="ECO:0007669"/>
    <property type="project" value="TreeGrafter"/>
</dbReference>
<keyword evidence="10" id="KW-0446">Lipid-binding</keyword>
<dbReference type="GeneTree" id="ENSGT00940000165180"/>
<dbReference type="InterPro" id="IPR001401">
    <property type="entry name" value="Dynamin_GTPase"/>
</dbReference>
<dbReference type="GO" id="GO:0008017">
    <property type="term" value="F:microtubule binding"/>
    <property type="evidence" value="ECO:0007669"/>
    <property type="project" value="TreeGrafter"/>
</dbReference>
<dbReference type="InterPro" id="IPR020850">
    <property type="entry name" value="GED_dom"/>
</dbReference>
<proteinExistence type="inferred from homology"/>
<dbReference type="EC" id="3.6.5.5" evidence="3"/>
<organism evidence="19 20">
    <name type="scientific">Anabas testudineus</name>
    <name type="common">Climbing perch</name>
    <name type="synonym">Anthias testudineus</name>
    <dbReference type="NCBI Taxonomy" id="64144"/>
    <lineage>
        <taxon>Eukaryota</taxon>
        <taxon>Metazoa</taxon>
        <taxon>Chordata</taxon>
        <taxon>Craniata</taxon>
        <taxon>Vertebrata</taxon>
        <taxon>Euteleostomi</taxon>
        <taxon>Actinopterygii</taxon>
        <taxon>Neopterygii</taxon>
        <taxon>Teleostei</taxon>
        <taxon>Neoteleostei</taxon>
        <taxon>Acanthomorphata</taxon>
        <taxon>Anabantaria</taxon>
        <taxon>Anabantiformes</taxon>
        <taxon>Anabantoidei</taxon>
        <taxon>Anabantidae</taxon>
        <taxon>Anabas</taxon>
    </lineage>
</organism>
<dbReference type="FunFam" id="1.20.120.1240:FF:000001">
    <property type="entry name" value="Dynamin 1 like"/>
    <property type="match status" value="1"/>
</dbReference>
<dbReference type="InterPro" id="IPR000375">
    <property type="entry name" value="Dynamin_stalk"/>
</dbReference>
<dbReference type="FunFam" id="3.40.50.300:FF:000172">
    <property type="entry name" value="Dynamin-1-like protein isoform 1"/>
    <property type="match status" value="1"/>
</dbReference>
<evidence type="ECO:0000256" key="10">
    <source>
        <dbReference type="ARBA" id="ARBA00023121"/>
    </source>
</evidence>
<dbReference type="GO" id="GO:0016559">
    <property type="term" value="P:peroxisome fission"/>
    <property type="evidence" value="ECO:0007669"/>
    <property type="project" value="TreeGrafter"/>
</dbReference>
<evidence type="ECO:0000256" key="6">
    <source>
        <dbReference type="ARBA" id="ARBA00022490"/>
    </source>
</evidence>
<evidence type="ECO:0000256" key="11">
    <source>
        <dbReference type="ARBA" id="ARBA00023128"/>
    </source>
</evidence>
<comment type="similarity">
    <text evidence="16">Belongs to the TRAFAC class dynamin-like GTPase superfamily. Dynamin/Fzo/YdjA family.</text>
</comment>
<dbReference type="GO" id="GO:0000266">
    <property type="term" value="P:mitochondrial fission"/>
    <property type="evidence" value="ECO:0007669"/>
    <property type="project" value="TreeGrafter"/>
</dbReference>
<dbReference type="InterPro" id="IPR027417">
    <property type="entry name" value="P-loop_NTPase"/>
</dbReference>
<evidence type="ECO:0000256" key="15">
    <source>
        <dbReference type="ARBA" id="ARBA00048040"/>
    </source>
</evidence>
<dbReference type="GO" id="GO:0005525">
    <property type="term" value="F:GTP binding"/>
    <property type="evidence" value="ECO:0007669"/>
    <property type="project" value="UniProtKB-KW"/>
</dbReference>
<dbReference type="InterPro" id="IPR003130">
    <property type="entry name" value="GED"/>
</dbReference>
<sequence length="672" mass="75072">METLIPTINRLQEVFLTVGAEIIQLPQIVVVGSQSSGKSSVLESLVGRDFLPRGSGIVTRRPLVLQLVNVSPLQERLKTENGNGVKQNAQNSYPGVKAEEWGTFLHCKNQIFTDFQEICHEIEAETERTSGGNKVRSSPEPIYLKIFSPKVLNLTLVDLPGITKVPVGDQPEDIEAQVQAMILSFISNPNSLILAVSPANSDLATSDALKLAREVDPDGRRTLLVVSKLDLMDAGTDALEVLLGRVIPVRDKNCFIFFILFLALSQHDINTQKSLEDSLRDEQAFLQRHYPSLASRAGSRYLAKTLSRLLMHHIRDCLPDLKTRVTVLTAQYQARLNSYGQPVEDHSATLLQIVTKFASDYCNTIEGTARHIQTSELCGGARICYIFHETFGRTLQSIDPLGGLTELDILTAIRNATGPRPALFVPEVSFELLVKRQIKRLEEPSMRCVELVHEELQRIIQHCSSYSTQELLRFPKLHDSIVEVVTGLLRKRLPITNEMVHNLVAIELAYINTKHPDFTDAAQVSASVNSQQAEALDGGKRWKNEKVAEEKAPAAGFGSPSKGQAINLLDTALPVSRKLSAREQRDCEVIQRLIKCYFLIVRKSIQDSVPKTVMHFLVNFVKEHLQSELVGQLYKQPLLQELLIESQDTAQQRTEVAQMLEVKLTESHLHIN</sequence>
<keyword evidence="7 16" id="KW-0547">Nucleotide-binding</keyword>
<dbReference type="Pfam" id="PF02212">
    <property type="entry name" value="GED"/>
    <property type="match status" value="1"/>
</dbReference>
<dbReference type="PANTHER" id="PTHR11566">
    <property type="entry name" value="DYNAMIN"/>
    <property type="match status" value="1"/>
</dbReference>
<protein>
    <recommendedName>
        <fullName evidence="5">Dynamin-1-like protein</fullName>
        <ecNumber evidence="3">3.6.5.5</ecNumber>
    </recommendedName>
    <alternativeName>
        <fullName evidence="4">Interferon-induced GTP-binding protein Mx</fullName>
    </alternativeName>
    <alternativeName>
        <fullName evidence="14">Interferon-inducible Mx protein</fullName>
    </alternativeName>
</protein>
<keyword evidence="8" id="KW-1000">Mitochondrion outer membrane</keyword>
<evidence type="ECO:0000256" key="2">
    <source>
        <dbReference type="ARBA" id="ARBA00004514"/>
    </source>
</evidence>
<feature type="domain" description="GED" evidence="17">
    <location>
        <begin position="587"/>
        <end position="672"/>
    </location>
</feature>
<evidence type="ECO:0000256" key="13">
    <source>
        <dbReference type="ARBA" id="ARBA00023136"/>
    </source>
</evidence>
<evidence type="ECO:0000256" key="8">
    <source>
        <dbReference type="ARBA" id="ARBA00022787"/>
    </source>
</evidence>
<reference evidence="19" key="2">
    <citation type="submission" date="2025-08" db="UniProtKB">
        <authorList>
            <consortium name="Ensembl"/>
        </authorList>
    </citation>
    <scope>IDENTIFICATION</scope>
</reference>
<dbReference type="Gene3D" id="1.20.120.1240">
    <property type="entry name" value="Dynamin, middle domain"/>
    <property type="match status" value="1"/>
</dbReference>
<feature type="domain" description="Dynamin-type G" evidence="18">
    <location>
        <begin position="22"/>
        <end position="319"/>
    </location>
</feature>
<dbReference type="Pfam" id="PF01031">
    <property type="entry name" value="Dynamin_M"/>
    <property type="match status" value="1"/>
</dbReference>